<protein>
    <submittedName>
        <fullName evidence="2">Uncharacterized protein</fullName>
    </submittedName>
</protein>
<feature type="compositionally biased region" description="Basic and acidic residues" evidence="1">
    <location>
        <begin position="28"/>
        <end position="41"/>
    </location>
</feature>
<dbReference type="EMBL" id="BAAAQX010000051">
    <property type="protein sequence ID" value="GAA2215523.1"/>
    <property type="molecule type" value="Genomic_DNA"/>
</dbReference>
<sequence length="41" mass="4442">MPRHEDPNSPEDKEVDGTEGGTGSTNDQHQEPQGDHAKGKK</sequence>
<dbReference type="Proteomes" id="UP001499843">
    <property type="component" value="Unassembled WGS sequence"/>
</dbReference>
<evidence type="ECO:0000256" key="1">
    <source>
        <dbReference type="SAM" id="MobiDB-lite"/>
    </source>
</evidence>
<dbReference type="RefSeq" id="WP_344494325.1">
    <property type="nucleotide sequence ID" value="NZ_BAAAQX010000051.1"/>
</dbReference>
<feature type="compositionally biased region" description="Basic and acidic residues" evidence="1">
    <location>
        <begin position="1"/>
        <end position="16"/>
    </location>
</feature>
<evidence type="ECO:0000313" key="2">
    <source>
        <dbReference type="EMBL" id="GAA2215523.1"/>
    </source>
</evidence>
<feature type="region of interest" description="Disordered" evidence="1">
    <location>
        <begin position="1"/>
        <end position="41"/>
    </location>
</feature>
<reference evidence="2 3" key="1">
    <citation type="journal article" date="2019" name="Int. J. Syst. Evol. Microbiol.">
        <title>The Global Catalogue of Microorganisms (GCM) 10K type strain sequencing project: providing services to taxonomists for standard genome sequencing and annotation.</title>
        <authorList>
            <consortium name="The Broad Institute Genomics Platform"/>
            <consortium name="The Broad Institute Genome Sequencing Center for Infectious Disease"/>
            <person name="Wu L."/>
            <person name="Ma J."/>
        </authorList>
    </citation>
    <scope>NUCLEOTIDE SEQUENCE [LARGE SCALE GENOMIC DNA]</scope>
    <source>
        <strain evidence="2 3">JCM 16114</strain>
    </source>
</reference>
<keyword evidence="3" id="KW-1185">Reference proteome</keyword>
<organism evidence="2 3">
    <name type="scientific">Nonomuraea monospora</name>
    <dbReference type="NCBI Taxonomy" id="568818"/>
    <lineage>
        <taxon>Bacteria</taxon>
        <taxon>Bacillati</taxon>
        <taxon>Actinomycetota</taxon>
        <taxon>Actinomycetes</taxon>
        <taxon>Streptosporangiales</taxon>
        <taxon>Streptosporangiaceae</taxon>
        <taxon>Nonomuraea</taxon>
    </lineage>
</organism>
<name>A0ABN3D140_9ACTN</name>
<evidence type="ECO:0000313" key="3">
    <source>
        <dbReference type="Proteomes" id="UP001499843"/>
    </source>
</evidence>
<gene>
    <name evidence="2" type="ORF">GCM10009850_109910</name>
</gene>
<proteinExistence type="predicted"/>
<accession>A0ABN3D140</accession>
<comment type="caution">
    <text evidence="2">The sequence shown here is derived from an EMBL/GenBank/DDBJ whole genome shotgun (WGS) entry which is preliminary data.</text>
</comment>